<dbReference type="GO" id="GO:0016614">
    <property type="term" value="F:oxidoreductase activity, acting on CH-OH group of donors"/>
    <property type="evidence" value="ECO:0007669"/>
    <property type="project" value="InterPro"/>
</dbReference>
<evidence type="ECO:0000256" key="4">
    <source>
        <dbReference type="ARBA" id="ARBA00023002"/>
    </source>
</evidence>
<evidence type="ECO:0000256" key="2">
    <source>
        <dbReference type="ARBA" id="ARBA00022630"/>
    </source>
</evidence>
<dbReference type="PANTHER" id="PTHR46056:SF4">
    <property type="entry name" value="LONG-CHAIN-ALCOHOL OXIDASE FAO4A"/>
    <property type="match status" value="1"/>
</dbReference>
<sequence length="217" mass="24034">MEFLSQHIIKNIDDGLWKLVRLSRNGHPLSRLFFTDDVLLFAKETKSQALNIDSMLKQFAKYFGLKVNATNPRFSSTRRGKISSIVASTACGALSTPPLLERSGLKNKNIGRNLHLYPVTMASGYFPIAPELWPEEHKKSYEGGIMTAMSTVATDFNKSGYGAVIQTPSSHPGLFSILMPWNSGTDIKDRMHKFSRTAHVFALARDQASGTVVDSPN</sequence>
<accession>A0A2K3JKT1</accession>
<reference evidence="6 7" key="1">
    <citation type="journal article" date="2014" name="Am. J. Bot.">
        <title>Genome assembly and annotation for red clover (Trifolium pratense; Fabaceae).</title>
        <authorList>
            <person name="Istvanek J."/>
            <person name="Jaros M."/>
            <person name="Krenek A."/>
            <person name="Repkova J."/>
        </authorList>
    </citation>
    <scope>NUCLEOTIDE SEQUENCE [LARGE SCALE GENOMIC DNA]</scope>
    <source>
        <strain evidence="7">cv. Tatra</strain>
        <tissue evidence="6">Young leaves</tissue>
    </source>
</reference>
<dbReference type="GO" id="GO:0050660">
    <property type="term" value="F:flavin adenine dinucleotide binding"/>
    <property type="evidence" value="ECO:0007669"/>
    <property type="project" value="InterPro"/>
</dbReference>
<dbReference type="Proteomes" id="UP000236291">
    <property type="component" value="Unassembled WGS sequence"/>
</dbReference>
<dbReference type="EMBL" id="ASHM01068673">
    <property type="protein sequence ID" value="PNX54636.1"/>
    <property type="molecule type" value="Genomic_DNA"/>
</dbReference>
<gene>
    <name evidence="6" type="ORF">L195_g048257</name>
</gene>
<evidence type="ECO:0000256" key="1">
    <source>
        <dbReference type="ARBA" id="ARBA00010790"/>
    </source>
</evidence>
<keyword evidence="2" id="KW-0285">Flavoprotein</keyword>
<evidence type="ECO:0000313" key="6">
    <source>
        <dbReference type="EMBL" id="PNX54636.1"/>
    </source>
</evidence>
<name>A0A2K3JKT1_TRIPR</name>
<dbReference type="Pfam" id="PF00732">
    <property type="entry name" value="GMC_oxred_N"/>
    <property type="match status" value="1"/>
</dbReference>
<comment type="caution">
    <text evidence="6">The sequence shown here is derived from an EMBL/GenBank/DDBJ whole genome shotgun (WGS) entry which is preliminary data.</text>
</comment>
<reference evidence="6 7" key="2">
    <citation type="journal article" date="2017" name="Front. Plant Sci.">
        <title>Gene Classification and Mining of Molecular Markers Useful in Red Clover (Trifolium pratense) Breeding.</title>
        <authorList>
            <person name="Istvanek J."/>
            <person name="Dluhosova J."/>
            <person name="Dluhos P."/>
            <person name="Patkova L."/>
            <person name="Nedelnik J."/>
            <person name="Repkova J."/>
        </authorList>
    </citation>
    <scope>NUCLEOTIDE SEQUENCE [LARGE SCALE GENOMIC DNA]</scope>
    <source>
        <strain evidence="7">cv. Tatra</strain>
        <tissue evidence="6">Young leaves</tissue>
    </source>
</reference>
<keyword evidence="3" id="KW-0274">FAD</keyword>
<dbReference type="AlphaFoldDB" id="A0A2K3JKT1"/>
<feature type="domain" description="Glucose-methanol-choline oxidoreductase N-terminal" evidence="5">
    <location>
        <begin position="63"/>
        <end position="119"/>
    </location>
</feature>
<protein>
    <submittedName>
        <fullName evidence="6">Long-chain-alcohol oxidase FAO4A-like protein</fullName>
    </submittedName>
</protein>
<evidence type="ECO:0000259" key="5">
    <source>
        <dbReference type="Pfam" id="PF00732"/>
    </source>
</evidence>
<evidence type="ECO:0000256" key="3">
    <source>
        <dbReference type="ARBA" id="ARBA00022827"/>
    </source>
</evidence>
<proteinExistence type="inferred from homology"/>
<feature type="non-terminal residue" evidence="6">
    <location>
        <position position="217"/>
    </location>
</feature>
<comment type="similarity">
    <text evidence="1">Belongs to the GMC oxidoreductase family.</text>
</comment>
<dbReference type="InterPro" id="IPR000172">
    <property type="entry name" value="GMC_OxRdtase_N"/>
</dbReference>
<organism evidence="6 7">
    <name type="scientific">Trifolium pratense</name>
    <name type="common">Red clover</name>
    <dbReference type="NCBI Taxonomy" id="57577"/>
    <lineage>
        <taxon>Eukaryota</taxon>
        <taxon>Viridiplantae</taxon>
        <taxon>Streptophyta</taxon>
        <taxon>Embryophyta</taxon>
        <taxon>Tracheophyta</taxon>
        <taxon>Spermatophyta</taxon>
        <taxon>Magnoliopsida</taxon>
        <taxon>eudicotyledons</taxon>
        <taxon>Gunneridae</taxon>
        <taxon>Pentapetalae</taxon>
        <taxon>rosids</taxon>
        <taxon>fabids</taxon>
        <taxon>Fabales</taxon>
        <taxon>Fabaceae</taxon>
        <taxon>Papilionoideae</taxon>
        <taxon>50 kb inversion clade</taxon>
        <taxon>NPAAA clade</taxon>
        <taxon>Hologalegina</taxon>
        <taxon>IRL clade</taxon>
        <taxon>Trifolieae</taxon>
        <taxon>Trifolium</taxon>
    </lineage>
</organism>
<dbReference type="PANTHER" id="PTHR46056">
    <property type="entry name" value="LONG-CHAIN-ALCOHOL OXIDASE"/>
    <property type="match status" value="1"/>
</dbReference>
<evidence type="ECO:0000313" key="7">
    <source>
        <dbReference type="Proteomes" id="UP000236291"/>
    </source>
</evidence>
<keyword evidence="4" id="KW-0560">Oxidoreductase</keyword>
<dbReference type="STRING" id="57577.A0A2K3JKT1"/>